<organism evidence="1">
    <name type="scientific">marine sediment metagenome</name>
    <dbReference type="NCBI Taxonomy" id="412755"/>
    <lineage>
        <taxon>unclassified sequences</taxon>
        <taxon>metagenomes</taxon>
        <taxon>ecological metagenomes</taxon>
    </lineage>
</organism>
<comment type="caution">
    <text evidence="1">The sequence shown here is derived from an EMBL/GenBank/DDBJ whole genome shotgun (WGS) entry which is preliminary data.</text>
</comment>
<accession>X0XB47</accession>
<feature type="non-terminal residue" evidence="1">
    <location>
        <position position="1"/>
    </location>
</feature>
<gene>
    <name evidence="1" type="ORF">S01H1_58763</name>
</gene>
<dbReference type="EMBL" id="BARS01038399">
    <property type="protein sequence ID" value="GAG22166.1"/>
    <property type="molecule type" value="Genomic_DNA"/>
</dbReference>
<protein>
    <submittedName>
        <fullName evidence="1">Uncharacterized protein</fullName>
    </submittedName>
</protein>
<dbReference type="AlphaFoldDB" id="X0XB47"/>
<evidence type="ECO:0000313" key="1">
    <source>
        <dbReference type="EMBL" id="GAG22166.1"/>
    </source>
</evidence>
<reference evidence="1" key="1">
    <citation type="journal article" date="2014" name="Front. Microbiol.">
        <title>High frequency of phylogenetically diverse reductive dehalogenase-homologous genes in deep subseafloor sedimentary metagenomes.</title>
        <authorList>
            <person name="Kawai M."/>
            <person name="Futagami T."/>
            <person name="Toyoda A."/>
            <person name="Takaki Y."/>
            <person name="Nishi S."/>
            <person name="Hori S."/>
            <person name="Arai W."/>
            <person name="Tsubouchi T."/>
            <person name="Morono Y."/>
            <person name="Uchiyama I."/>
            <person name="Ito T."/>
            <person name="Fujiyama A."/>
            <person name="Inagaki F."/>
            <person name="Takami H."/>
        </authorList>
    </citation>
    <scope>NUCLEOTIDE SEQUENCE</scope>
    <source>
        <strain evidence="1">Expedition CK06-06</strain>
    </source>
</reference>
<proteinExistence type="predicted"/>
<sequence>CEWTSEPCIPKNCNYATCFKRQLLDNGVCGKTIKRRTREDSRPEDVFSDEIRVRGKLMRKTGERTIF</sequence>
<name>X0XB47_9ZZZZ</name>